<comment type="similarity">
    <text evidence="2">Belongs to the ABC-2 integral membrane protein family.</text>
</comment>
<proteinExistence type="inferred from homology"/>
<evidence type="ECO:0000256" key="1">
    <source>
        <dbReference type="ARBA" id="ARBA00004429"/>
    </source>
</evidence>
<keyword evidence="9" id="KW-1185">Reference proteome</keyword>
<sequence length="354" mass="39027">MAISEYPTVGRIERSGPPSKDRFEHDVTTQTTAGDTPGAQRPAPPRPPDPVVPATTSAERIAIAERYGLTRMGVRPPLWTYVKEVVARGPFIRVLGTSAAYARNQNTYLGQLWAVLNPVLNAIVYVLIFGLLLDVSRGVDNTIAFIVIGVFLFRFLEQSVHGGARALTGKSVNLIRSMHFPRAVLPLSNVLSHLTTLVPAIVVMCGIVLASGYVGSNAPEPVTWEWLLLIPAVALLWVFNMGVAFVMARLVAITPDLDNVISFVLRLTMYASGVIFPVVRYVDDLPQTVQAWLGPVLEYQPVAVYLYLGRSSLMAEEAFAQDPLMWVLGVVWAIVFFVVGFIVFWRGEERYGRD</sequence>
<keyword evidence="6" id="KW-0472">Membrane</keyword>
<evidence type="ECO:0000256" key="4">
    <source>
        <dbReference type="ARBA" id="ARBA00022519"/>
    </source>
</evidence>
<feature type="transmembrane region" description="Helical" evidence="6">
    <location>
        <begin position="112"/>
        <end position="133"/>
    </location>
</feature>
<feature type="region of interest" description="Disordered" evidence="5">
    <location>
        <begin position="1"/>
        <end position="54"/>
    </location>
</feature>
<gene>
    <name evidence="8" type="ORF">ATJ88_2779</name>
</gene>
<dbReference type="GO" id="GO:0015920">
    <property type="term" value="P:lipopolysaccharide transport"/>
    <property type="evidence" value="ECO:0007669"/>
    <property type="project" value="TreeGrafter"/>
</dbReference>
<feature type="compositionally biased region" description="Pro residues" evidence="5">
    <location>
        <begin position="42"/>
        <end position="51"/>
    </location>
</feature>
<evidence type="ECO:0000313" key="9">
    <source>
        <dbReference type="Proteomes" id="UP000224130"/>
    </source>
</evidence>
<keyword evidence="4" id="KW-0997">Cell inner membrane</keyword>
<comment type="caution">
    <text evidence="8">The sequence shown here is derived from an EMBL/GenBank/DDBJ whole genome shotgun (WGS) entry which is preliminary data.</text>
</comment>
<evidence type="ECO:0000256" key="2">
    <source>
        <dbReference type="ARBA" id="ARBA00007783"/>
    </source>
</evidence>
<dbReference type="InterPro" id="IPR047817">
    <property type="entry name" value="ABC2_TM_bact-type"/>
</dbReference>
<protein>
    <submittedName>
        <fullName evidence="8">Teichoic acid transport system permease protein</fullName>
    </submittedName>
</protein>
<feature type="domain" description="ABC transmembrane type-2" evidence="7">
    <location>
        <begin position="109"/>
        <end position="347"/>
    </location>
</feature>
<evidence type="ECO:0000256" key="3">
    <source>
        <dbReference type="ARBA" id="ARBA00022448"/>
    </source>
</evidence>
<dbReference type="PROSITE" id="PS51012">
    <property type="entry name" value="ABC_TM2"/>
    <property type="match status" value="1"/>
</dbReference>
<keyword evidence="6" id="KW-0812">Transmembrane</keyword>
<dbReference type="PANTHER" id="PTHR30413">
    <property type="entry name" value="INNER MEMBRANE TRANSPORT PERMEASE"/>
    <property type="match status" value="1"/>
</dbReference>
<accession>A0A2A9EZU3</accession>
<feature type="transmembrane region" description="Helical" evidence="6">
    <location>
        <begin position="324"/>
        <end position="345"/>
    </location>
</feature>
<comment type="subcellular location">
    <subcellularLocation>
        <location evidence="1">Cell inner membrane</location>
        <topology evidence="1">Multi-pass membrane protein</topology>
    </subcellularLocation>
</comment>
<keyword evidence="3" id="KW-0813">Transport</keyword>
<dbReference type="AlphaFoldDB" id="A0A2A9EZU3"/>
<dbReference type="PANTHER" id="PTHR30413:SF8">
    <property type="entry name" value="TRANSPORT PERMEASE PROTEIN"/>
    <property type="match status" value="1"/>
</dbReference>
<evidence type="ECO:0000259" key="7">
    <source>
        <dbReference type="PROSITE" id="PS51012"/>
    </source>
</evidence>
<feature type="transmembrane region" description="Helical" evidence="6">
    <location>
        <begin position="226"/>
        <end position="251"/>
    </location>
</feature>
<organism evidence="8 9">
    <name type="scientific">Isoptericola jiangsuensis</name>
    <dbReference type="NCBI Taxonomy" id="548579"/>
    <lineage>
        <taxon>Bacteria</taxon>
        <taxon>Bacillati</taxon>
        <taxon>Actinomycetota</taxon>
        <taxon>Actinomycetes</taxon>
        <taxon>Micrococcales</taxon>
        <taxon>Promicromonosporaceae</taxon>
        <taxon>Isoptericola</taxon>
    </lineage>
</organism>
<dbReference type="EMBL" id="PDJJ01000001">
    <property type="protein sequence ID" value="PFG44061.1"/>
    <property type="molecule type" value="Genomic_DNA"/>
</dbReference>
<evidence type="ECO:0000256" key="6">
    <source>
        <dbReference type="SAM" id="Phobius"/>
    </source>
</evidence>
<feature type="transmembrane region" description="Helical" evidence="6">
    <location>
        <begin position="263"/>
        <end position="282"/>
    </location>
</feature>
<dbReference type="Proteomes" id="UP000224130">
    <property type="component" value="Unassembled WGS sequence"/>
</dbReference>
<keyword evidence="6" id="KW-1133">Transmembrane helix</keyword>
<feature type="compositionally biased region" description="Basic and acidic residues" evidence="5">
    <location>
        <begin position="11"/>
        <end position="27"/>
    </location>
</feature>
<name>A0A2A9EZU3_9MICO</name>
<evidence type="ECO:0000256" key="5">
    <source>
        <dbReference type="SAM" id="MobiDB-lite"/>
    </source>
</evidence>
<dbReference type="GO" id="GO:0005886">
    <property type="term" value="C:plasma membrane"/>
    <property type="evidence" value="ECO:0007669"/>
    <property type="project" value="UniProtKB-SubCell"/>
</dbReference>
<evidence type="ECO:0000313" key="8">
    <source>
        <dbReference type="EMBL" id="PFG44061.1"/>
    </source>
</evidence>
<reference evidence="8 9" key="1">
    <citation type="submission" date="2017-10" db="EMBL/GenBank/DDBJ databases">
        <title>Sequencing the genomes of 1000 actinobacteria strains.</title>
        <authorList>
            <person name="Klenk H.-P."/>
        </authorList>
    </citation>
    <scope>NUCLEOTIDE SEQUENCE [LARGE SCALE GENOMIC DNA]</scope>
    <source>
        <strain evidence="8 9">DSM 21863</strain>
    </source>
</reference>
<keyword evidence="4" id="KW-1003">Cell membrane</keyword>
<feature type="transmembrane region" description="Helical" evidence="6">
    <location>
        <begin position="139"/>
        <end position="156"/>
    </location>
</feature>
<feature type="transmembrane region" description="Helical" evidence="6">
    <location>
        <begin position="190"/>
        <end position="214"/>
    </location>
</feature>